<feature type="transmembrane region" description="Helical" evidence="1">
    <location>
        <begin position="366"/>
        <end position="383"/>
    </location>
</feature>
<gene>
    <name evidence="2" type="ORF">A2660_02160</name>
</gene>
<reference evidence="2 3" key="1">
    <citation type="journal article" date="2016" name="Nat. Commun.">
        <title>Thousands of microbial genomes shed light on interconnected biogeochemical processes in an aquifer system.</title>
        <authorList>
            <person name="Anantharaman K."/>
            <person name="Brown C.T."/>
            <person name="Hug L.A."/>
            <person name="Sharon I."/>
            <person name="Castelle C.J."/>
            <person name="Probst A.J."/>
            <person name="Thomas B.C."/>
            <person name="Singh A."/>
            <person name="Wilkins M.J."/>
            <person name="Karaoz U."/>
            <person name="Brodie E.L."/>
            <person name="Williams K.H."/>
            <person name="Hubbard S.S."/>
            <person name="Banfield J.F."/>
        </authorList>
    </citation>
    <scope>NUCLEOTIDE SEQUENCE [LARGE SCALE GENOMIC DNA]</scope>
</reference>
<feature type="transmembrane region" description="Helical" evidence="1">
    <location>
        <begin position="50"/>
        <end position="71"/>
    </location>
</feature>
<feature type="transmembrane region" description="Helical" evidence="1">
    <location>
        <begin position="83"/>
        <end position="101"/>
    </location>
</feature>
<dbReference type="Gene3D" id="1.20.1250.20">
    <property type="entry name" value="MFS general substrate transporter like domains"/>
    <property type="match status" value="2"/>
</dbReference>
<sequence length="385" mass="43771">MFFPRRINYFSHALNREVVEIYWNTGLFYFAINLTYIFEPIFLFSLGFTLVQIMVFFMLVYTAYALLVIPINKITSKIGYKHAILIASVLQILYWLTLLGIKSEYKLFYLAPLLYALQKSFFWPSYNADIALHNVKAQRGREVGVLFSVVEIVAILGPVLGGLISYQFGFLVLFTTAALLTLASVYPLFLSPEIYTRHRFHFKNFWAIMRAYPQNFFGYWGFAEDLMLMSLWPIFIFLVVPELFSIGAIITVASLVAVVVMLYLGKLIDKFKGFPYLQVSAIFYGLTWLFRSIGSGIVNVISFDALTRLGKAMVNIPLLSKTYELAAARGPDYAIAYAVFFEFSLAIGKVFTALLAIWILTATGSITNVFVVAGVLTMFYAFVRK</sequence>
<dbReference type="Proteomes" id="UP000176233">
    <property type="component" value="Unassembled WGS sequence"/>
</dbReference>
<evidence type="ECO:0008006" key="4">
    <source>
        <dbReference type="Google" id="ProtNLM"/>
    </source>
</evidence>
<dbReference type="Pfam" id="PF07690">
    <property type="entry name" value="MFS_1"/>
    <property type="match status" value="1"/>
</dbReference>
<dbReference type="InterPro" id="IPR011701">
    <property type="entry name" value="MFS"/>
</dbReference>
<accession>A0A1F5NRK8</accession>
<name>A0A1F5NRK8_9BACT</name>
<dbReference type="InterPro" id="IPR036259">
    <property type="entry name" value="MFS_trans_sf"/>
</dbReference>
<keyword evidence="1" id="KW-0472">Membrane</keyword>
<keyword evidence="1" id="KW-0812">Transmembrane</keyword>
<feature type="transmembrane region" description="Helical" evidence="1">
    <location>
        <begin position="244"/>
        <end position="264"/>
    </location>
</feature>
<protein>
    <recommendedName>
        <fullName evidence="4">Major facilitator superfamily (MFS) profile domain-containing protein</fullName>
    </recommendedName>
</protein>
<feature type="transmembrane region" description="Helical" evidence="1">
    <location>
        <begin position="143"/>
        <end position="164"/>
    </location>
</feature>
<organism evidence="2 3">
    <name type="scientific">Candidatus Doudnabacteria bacterium RIFCSPHIGHO2_01_FULL_45_18</name>
    <dbReference type="NCBI Taxonomy" id="1817823"/>
    <lineage>
        <taxon>Bacteria</taxon>
        <taxon>Candidatus Doudnaibacteriota</taxon>
    </lineage>
</organism>
<dbReference type="GO" id="GO:0022857">
    <property type="term" value="F:transmembrane transporter activity"/>
    <property type="evidence" value="ECO:0007669"/>
    <property type="project" value="InterPro"/>
</dbReference>
<comment type="caution">
    <text evidence="2">The sequence shown here is derived from an EMBL/GenBank/DDBJ whole genome shotgun (WGS) entry which is preliminary data.</text>
</comment>
<evidence type="ECO:0000313" key="2">
    <source>
        <dbReference type="EMBL" id="OGE80309.1"/>
    </source>
</evidence>
<feature type="transmembrane region" description="Helical" evidence="1">
    <location>
        <begin position="335"/>
        <end position="360"/>
    </location>
</feature>
<feature type="transmembrane region" description="Helical" evidence="1">
    <location>
        <begin position="216"/>
        <end position="238"/>
    </location>
</feature>
<dbReference type="AlphaFoldDB" id="A0A1F5NRK8"/>
<dbReference type="EMBL" id="MFEJ01000015">
    <property type="protein sequence ID" value="OGE80309.1"/>
    <property type="molecule type" value="Genomic_DNA"/>
</dbReference>
<evidence type="ECO:0000256" key="1">
    <source>
        <dbReference type="SAM" id="Phobius"/>
    </source>
</evidence>
<proteinExistence type="predicted"/>
<evidence type="ECO:0000313" key="3">
    <source>
        <dbReference type="Proteomes" id="UP000176233"/>
    </source>
</evidence>
<keyword evidence="1" id="KW-1133">Transmembrane helix</keyword>
<feature type="transmembrane region" description="Helical" evidence="1">
    <location>
        <begin position="21"/>
        <end position="38"/>
    </location>
</feature>
<dbReference type="SUPFAM" id="SSF103473">
    <property type="entry name" value="MFS general substrate transporter"/>
    <property type="match status" value="1"/>
</dbReference>
<feature type="transmembrane region" description="Helical" evidence="1">
    <location>
        <begin position="170"/>
        <end position="195"/>
    </location>
</feature>